<evidence type="ECO:0000256" key="1">
    <source>
        <dbReference type="SAM" id="MobiDB-lite"/>
    </source>
</evidence>
<protein>
    <submittedName>
        <fullName evidence="3">NYN domain-containing protein</fullName>
    </submittedName>
</protein>
<dbReference type="AlphaFoldDB" id="A0A438AXL0"/>
<feature type="domain" description="NYN" evidence="2">
    <location>
        <begin position="51"/>
        <end position="166"/>
    </location>
</feature>
<feature type="region of interest" description="Disordered" evidence="1">
    <location>
        <begin position="220"/>
        <end position="261"/>
    </location>
</feature>
<accession>A0A438AXL0</accession>
<dbReference type="EMBL" id="RKLN01000003">
    <property type="protein sequence ID" value="RVW03455.1"/>
    <property type="molecule type" value="Genomic_DNA"/>
</dbReference>
<dbReference type="Proteomes" id="UP000284333">
    <property type="component" value="Unassembled WGS sequence"/>
</dbReference>
<proteinExistence type="predicted"/>
<comment type="caution">
    <text evidence="3">The sequence shown here is derived from an EMBL/GenBank/DDBJ whole genome shotgun (WGS) entry which is preliminary data.</text>
</comment>
<name>A0A438AXL0_9NOCA</name>
<evidence type="ECO:0000259" key="2">
    <source>
        <dbReference type="Pfam" id="PF01936"/>
    </source>
</evidence>
<keyword evidence="4" id="KW-1185">Reference proteome</keyword>
<gene>
    <name evidence="3" type="ORF">EF834_10025</name>
</gene>
<dbReference type="InterPro" id="IPR021139">
    <property type="entry name" value="NYN"/>
</dbReference>
<dbReference type="GO" id="GO:0004540">
    <property type="term" value="F:RNA nuclease activity"/>
    <property type="evidence" value="ECO:0007669"/>
    <property type="project" value="InterPro"/>
</dbReference>
<dbReference type="Gene3D" id="3.40.50.1010">
    <property type="entry name" value="5'-nuclease"/>
    <property type="match status" value="1"/>
</dbReference>
<dbReference type="RefSeq" id="WP_127947049.1">
    <property type="nucleotide sequence ID" value="NZ_RKLN01000003.1"/>
</dbReference>
<dbReference type="Pfam" id="PF01936">
    <property type="entry name" value="NYN"/>
    <property type="match status" value="1"/>
</dbReference>
<reference evidence="3 4" key="1">
    <citation type="submission" date="2018-11" db="EMBL/GenBank/DDBJ databases">
        <title>Rhodococcus spongicola sp. nov. and Rhodococcus xishaensis sp. nov. from marine sponges.</title>
        <authorList>
            <person name="Li L."/>
            <person name="Lin H.W."/>
        </authorList>
    </citation>
    <scope>NUCLEOTIDE SEQUENCE [LARGE SCALE GENOMIC DNA]</scope>
    <source>
        <strain evidence="3 4">LHW50502</strain>
    </source>
</reference>
<evidence type="ECO:0000313" key="3">
    <source>
        <dbReference type="EMBL" id="RVW03455.1"/>
    </source>
</evidence>
<sequence length="335" mass="36012">MRSTCSLYIDTGYLLASAATRVTGTSLRSGIHVEYSPLISSLVAAAEARSGLPLLRVHWYDSAKNGVPDAQQERIGELSKVKLRLGRFGVNGEQKGVDLRIGLDLVAHARNGASDVFFLVSGDDDLTEAVEEAQVHGVQVVLLAVPTVDGKPHGVSRHLIRAADELDSIDDAAVDAAVMKVDRQPLPERIPPEPTAAPTRPTVTVARSVVRTPLDLAAIPQGPAAPRPASVLAYSTSTGSPGRALPGYGDGDGDGDGDGEQDRLIDEVVMRVLASFKESATSDDKLELKRARPSIPRDIDRALLLDAAVVMQNYDLDEGVRYRLRSRFWEKHDEA</sequence>
<organism evidence="3 4">
    <name type="scientific">Rhodococcus spongiicola</name>
    <dbReference type="NCBI Taxonomy" id="2487352"/>
    <lineage>
        <taxon>Bacteria</taxon>
        <taxon>Bacillati</taxon>
        <taxon>Actinomycetota</taxon>
        <taxon>Actinomycetes</taxon>
        <taxon>Mycobacteriales</taxon>
        <taxon>Nocardiaceae</taxon>
        <taxon>Rhodococcus</taxon>
    </lineage>
</organism>
<evidence type="ECO:0000313" key="4">
    <source>
        <dbReference type="Proteomes" id="UP000284333"/>
    </source>
</evidence>
<dbReference type="OrthoDB" id="9800236at2"/>